<dbReference type="SMART" id="SM00895">
    <property type="entry name" value="FCD"/>
    <property type="match status" value="1"/>
</dbReference>
<dbReference type="STRING" id="1172194.WQQ_12690"/>
<dbReference type="Pfam" id="PF07729">
    <property type="entry name" value="FCD"/>
    <property type="match status" value="1"/>
</dbReference>
<accession>I7ZHC2</accession>
<dbReference type="InterPro" id="IPR008920">
    <property type="entry name" value="TF_FadR/GntR_C"/>
</dbReference>
<dbReference type="Gene3D" id="1.20.120.530">
    <property type="entry name" value="GntR ligand-binding domain-like"/>
    <property type="match status" value="1"/>
</dbReference>
<dbReference type="PRINTS" id="PR00035">
    <property type="entry name" value="HTHGNTR"/>
</dbReference>
<dbReference type="InterPro" id="IPR000524">
    <property type="entry name" value="Tscrpt_reg_HTH_GntR"/>
</dbReference>
<evidence type="ECO:0000256" key="6">
    <source>
        <dbReference type="ARBA" id="ARBA00039592"/>
    </source>
</evidence>
<dbReference type="SUPFAM" id="SSF46785">
    <property type="entry name" value="Winged helix' DNA-binding domain"/>
    <property type="match status" value="1"/>
</dbReference>
<dbReference type="InterPro" id="IPR036390">
    <property type="entry name" value="WH_DNA-bd_sf"/>
</dbReference>
<evidence type="ECO:0000256" key="4">
    <source>
        <dbReference type="ARBA" id="ARBA00023163"/>
    </source>
</evidence>
<keyword evidence="2" id="KW-0805">Transcription regulation</keyword>
<comment type="caution">
    <text evidence="8">The sequence shown here is derived from an EMBL/GenBank/DDBJ whole genome shotgun (WGS) entry which is preliminary data.</text>
</comment>
<dbReference type="PANTHER" id="PTHR43537:SF34">
    <property type="entry name" value="PYRUVATE DEHYDROGENASE COMPLEX REPRESSOR"/>
    <property type="match status" value="1"/>
</dbReference>
<evidence type="ECO:0000313" key="8">
    <source>
        <dbReference type="EMBL" id="EIT71132.1"/>
    </source>
</evidence>
<protein>
    <recommendedName>
        <fullName evidence="6">Pyruvate dehydrogenase complex repressor</fullName>
    </recommendedName>
</protein>
<comment type="function">
    <text evidence="5">Transcriptional repressor for the pyruvate dehydrogenase complex genes aceEF and lpd.</text>
</comment>
<evidence type="ECO:0000256" key="2">
    <source>
        <dbReference type="ARBA" id="ARBA00023015"/>
    </source>
</evidence>
<proteinExistence type="predicted"/>
<dbReference type="InterPro" id="IPR036388">
    <property type="entry name" value="WH-like_DNA-bd_sf"/>
</dbReference>
<evidence type="ECO:0000256" key="1">
    <source>
        <dbReference type="ARBA" id="ARBA00022491"/>
    </source>
</evidence>
<keyword evidence="9" id="KW-1185">Reference proteome</keyword>
<gene>
    <name evidence="8" type="ORF">WQQ_12690</name>
</gene>
<keyword evidence="4" id="KW-0804">Transcription</keyword>
<organism evidence="8 9">
    <name type="scientific">Hydrocarboniphaga effusa AP103</name>
    <dbReference type="NCBI Taxonomy" id="1172194"/>
    <lineage>
        <taxon>Bacteria</taxon>
        <taxon>Pseudomonadati</taxon>
        <taxon>Pseudomonadota</taxon>
        <taxon>Gammaproteobacteria</taxon>
        <taxon>Nevskiales</taxon>
        <taxon>Nevskiaceae</taxon>
        <taxon>Hydrocarboniphaga</taxon>
    </lineage>
</organism>
<dbReference type="OrthoDB" id="5450856at2"/>
<dbReference type="SUPFAM" id="SSF48008">
    <property type="entry name" value="GntR ligand-binding domain-like"/>
    <property type="match status" value="1"/>
</dbReference>
<dbReference type="InterPro" id="IPR011711">
    <property type="entry name" value="GntR_C"/>
</dbReference>
<sequence length="233" mass="26272">MSAIPERRSEQVAQQLERAILERRFEGRLPPERELAERFGLSRASVREGIGLLVARGLLTRRQGDGTYINDRADQRMAEIWSDMAQRDPRLQENLTEFRTMLECSTAELAAQRYDQRDRERLIRAEAAVDAAYSTSDRRQQIGSDVAFHTAIADATHNPVYSSLMASLLKLLHEHVQLSIAGLAPNSQTAGALRQQHRALLDAILARDAAHAREVAAGHMIFVRTRLNDLRQP</sequence>
<dbReference type="CDD" id="cd07377">
    <property type="entry name" value="WHTH_GntR"/>
    <property type="match status" value="1"/>
</dbReference>
<feature type="domain" description="HTH gntR-type" evidence="7">
    <location>
        <begin position="6"/>
        <end position="72"/>
    </location>
</feature>
<dbReference type="Pfam" id="PF00392">
    <property type="entry name" value="GntR"/>
    <property type="match status" value="1"/>
</dbReference>
<dbReference type="Proteomes" id="UP000003704">
    <property type="component" value="Unassembled WGS sequence"/>
</dbReference>
<reference evidence="8 9" key="1">
    <citation type="journal article" date="2012" name="J. Bacteriol.">
        <title>Genome Sequence of n-Alkane-Degrading Hydrocarboniphaga effusa Strain AP103T (ATCC BAA-332T).</title>
        <authorList>
            <person name="Chang H.K."/>
            <person name="Zylstra G.J."/>
            <person name="Chae J.C."/>
        </authorList>
    </citation>
    <scope>NUCLEOTIDE SEQUENCE [LARGE SCALE GENOMIC DNA]</scope>
    <source>
        <strain evidence="8 9">AP103</strain>
    </source>
</reference>
<keyword evidence="1" id="KW-0678">Repressor</keyword>
<evidence type="ECO:0000256" key="5">
    <source>
        <dbReference type="ARBA" id="ARBA00037357"/>
    </source>
</evidence>
<dbReference type="AlphaFoldDB" id="I7ZHC2"/>
<dbReference type="Gene3D" id="1.10.10.10">
    <property type="entry name" value="Winged helix-like DNA-binding domain superfamily/Winged helix DNA-binding domain"/>
    <property type="match status" value="1"/>
</dbReference>
<dbReference type="PROSITE" id="PS50949">
    <property type="entry name" value="HTH_GNTR"/>
    <property type="match status" value="1"/>
</dbReference>
<name>I7ZHC2_9GAMM</name>
<dbReference type="SMART" id="SM00345">
    <property type="entry name" value="HTH_GNTR"/>
    <property type="match status" value="1"/>
</dbReference>
<dbReference type="RefSeq" id="WP_007184223.1">
    <property type="nucleotide sequence ID" value="NZ_AKGD01000001.1"/>
</dbReference>
<evidence type="ECO:0000313" key="9">
    <source>
        <dbReference type="Proteomes" id="UP000003704"/>
    </source>
</evidence>
<dbReference type="GO" id="GO:0003677">
    <property type="term" value="F:DNA binding"/>
    <property type="evidence" value="ECO:0007669"/>
    <property type="project" value="UniProtKB-KW"/>
</dbReference>
<keyword evidence="3" id="KW-0238">DNA-binding</keyword>
<dbReference type="GO" id="GO:0003700">
    <property type="term" value="F:DNA-binding transcription factor activity"/>
    <property type="evidence" value="ECO:0007669"/>
    <property type="project" value="InterPro"/>
</dbReference>
<evidence type="ECO:0000259" key="7">
    <source>
        <dbReference type="PROSITE" id="PS50949"/>
    </source>
</evidence>
<dbReference type="EMBL" id="AKGD01000001">
    <property type="protein sequence ID" value="EIT71132.1"/>
    <property type="molecule type" value="Genomic_DNA"/>
</dbReference>
<dbReference type="PANTHER" id="PTHR43537">
    <property type="entry name" value="TRANSCRIPTIONAL REGULATOR, GNTR FAMILY"/>
    <property type="match status" value="1"/>
</dbReference>
<evidence type="ECO:0000256" key="3">
    <source>
        <dbReference type="ARBA" id="ARBA00023125"/>
    </source>
</evidence>